<dbReference type="SMART" id="SM00225">
    <property type="entry name" value="BTB"/>
    <property type="match status" value="1"/>
</dbReference>
<reference evidence="3" key="1">
    <citation type="submission" date="2022-12" db="EMBL/GenBank/DDBJ databases">
        <title>Chromosome-level genome assembly of the bean flower thrips Megalurothrips usitatus.</title>
        <authorList>
            <person name="Ma L."/>
            <person name="Liu Q."/>
            <person name="Li H."/>
            <person name="Cai W."/>
        </authorList>
    </citation>
    <scope>NUCLEOTIDE SEQUENCE</scope>
    <source>
        <strain evidence="3">Cailab_2022a</strain>
    </source>
</reference>
<keyword evidence="4" id="KW-1185">Reference proteome</keyword>
<evidence type="ECO:0000313" key="4">
    <source>
        <dbReference type="Proteomes" id="UP001075354"/>
    </source>
</evidence>
<dbReference type="InterPro" id="IPR011333">
    <property type="entry name" value="SKP1/BTB/POZ_sf"/>
</dbReference>
<gene>
    <name evidence="3" type="ORF">ONE63_009027</name>
</gene>
<dbReference type="PANTHER" id="PTHR24413">
    <property type="entry name" value="SPECKLE-TYPE POZ PROTEIN"/>
    <property type="match status" value="1"/>
</dbReference>
<dbReference type="FunFam" id="3.30.710.10:FF:000159">
    <property type="entry name" value="Speckle-type POZ protein B"/>
    <property type="match status" value="1"/>
</dbReference>
<dbReference type="Gene3D" id="1.25.40.420">
    <property type="match status" value="1"/>
</dbReference>
<accession>A0AAV7XLZ8</accession>
<organism evidence="3 4">
    <name type="scientific">Megalurothrips usitatus</name>
    <name type="common">bean blossom thrips</name>
    <dbReference type="NCBI Taxonomy" id="439358"/>
    <lineage>
        <taxon>Eukaryota</taxon>
        <taxon>Metazoa</taxon>
        <taxon>Ecdysozoa</taxon>
        <taxon>Arthropoda</taxon>
        <taxon>Hexapoda</taxon>
        <taxon>Insecta</taxon>
        <taxon>Pterygota</taxon>
        <taxon>Neoptera</taxon>
        <taxon>Paraneoptera</taxon>
        <taxon>Thysanoptera</taxon>
        <taxon>Terebrantia</taxon>
        <taxon>Thripoidea</taxon>
        <taxon>Thripidae</taxon>
        <taxon>Megalurothrips</taxon>
    </lineage>
</organism>
<sequence length="421" mass="45432">MPTEHGVVKTGAGAVPPSRPPMSEALRSHISRRSEEGSAERRGSSLAGRDVCLAGEWSFTGRPLLHVSHTWMVERRALLGCEWALLSSRRFGTPRDEDVTWTVFLEVDPTAAGAACSTKALRAPETVRVCVAFGTEVPHKRVFFRAALRAQQEAVDADPVAAASSVLDSAGAGDVDVGDLVGMTRADPHTRQHIGDVFLVASDRALTLRVDIAYLGDTLEARPGPATVAMDVPPCSLSTDMEALLQDGRMADAVLVAEEDGREFRVHKAILGARSPVFAAMFEHDMAESKTSRVVIGDTGSDVLQQVLRYVYTGRVDHIRELGVELLAVSDRYALARLKALCEDELAASVRPDNCLDVLAMADLYGARQLREAALQCVCASIHQVLASPAWPDLIRARPHLLHQVLAKCVNYPSSDAGTQT</sequence>
<dbReference type="SUPFAM" id="SSF54695">
    <property type="entry name" value="POZ domain"/>
    <property type="match status" value="1"/>
</dbReference>
<dbReference type="EMBL" id="JAPTSV010000007">
    <property type="protein sequence ID" value="KAJ1525826.1"/>
    <property type="molecule type" value="Genomic_DNA"/>
</dbReference>
<name>A0AAV7XLZ8_9NEOP</name>
<proteinExistence type="predicted"/>
<dbReference type="PROSITE" id="PS50097">
    <property type="entry name" value="BTB"/>
    <property type="match status" value="1"/>
</dbReference>
<feature type="compositionally biased region" description="Basic and acidic residues" evidence="1">
    <location>
        <begin position="32"/>
        <end position="43"/>
    </location>
</feature>
<feature type="domain" description="BTB" evidence="2">
    <location>
        <begin position="251"/>
        <end position="320"/>
    </location>
</feature>
<dbReference type="Pfam" id="PF00651">
    <property type="entry name" value="BTB"/>
    <property type="match status" value="1"/>
</dbReference>
<dbReference type="CDD" id="cd14733">
    <property type="entry name" value="BACK"/>
    <property type="match status" value="1"/>
</dbReference>
<dbReference type="Proteomes" id="UP001075354">
    <property type="component" value="Chromosome 7"/>
</dbReference>
<dbReference type="Gene3D" id="3.30.710.10">
    <property type="entry name" value="Potassium Channel Kv1.1, Chain A"/>
    <property type="match status" value="1"/>
</dbReference>
<evidence type="ECO:0000259" key="2">
    <source>
        <dbReference type="PROSITE" id="PS50097"/>
    </source>
</evidence>
<evidence type="ECO:0000313" key="3">
    <source>
        <dbReference type="EMBL" id="KAJ1525826.1"/>
    </source>
</evidence>
<dbReference type="InterPro" id="IPR000210">
    <property type="entry name" value="BTB/POZ_dom"/>
</dbReference>
<comment type="caution">
    <text evidence="3">The sequence shown here is derived from an EMBL/GenBank/DDBJ whole genome shotgun (WGS) entry which is preliminary data.</text>
</comment>
<evidence type="ECO:0000256" key="1">
    <source>
        <dbReference type="SAM" id="MobiDB-lite"/>
    </source>
</evidence>
<protein>
    <recommendedName>
        <fullName evidence="2">BTB domain-containing protein</fullName>
    </recommendedName>
</protein>
<feature type="region of interest" description="Disordered" evidence="1">
    <location>
        <begin position="1"/>
        <end position="43"/>
    </location>
</feature>
<dbReference type="AlphaFoldDB" id="A0AAV7XLZ8"/>